<evidence type="ECO:0000313" key="1">
    <source>
        <dbReference type="Proteomes" id="UP000079169"/>
    </source>
</evidence>
<evidence type="ECO:0000313" key="2">
    <source>
        <dbReference type="RefSeq" id="XP_026681260.1"/>
    </source>
</evidence>
<dbReference type="PaxDb" id="121845-A0A3Q0J3J5"/>
<dbReference type="GeneID" id="103511811"/>
<sequence length="114" mass="12751">MDEGLWIPGSLRIHEKVCRVSAQGEVKEYSKYEILENIEGSARLTWVRWDKFSPVVPGGAVLGGKDLIIARRTFRENGESPGLTHFLGTLDKSEGFGKISIINQDNKNEIHTDP</sequence>
<gene>
    <name evidence="2" type="primary">LOC103511811</name>
</gene>
<organism evidence="1 2">
    <name type="scientific">Diaphorina citri</name>
    <name type="common">Asian citrus psyllid</name>
    <dbReference type="NCBI Taxonomy" id="121845"/>
    <lineage>
        <taxon>Eukaryota</taxon>
        <taxon>Metazoa</taxon>
        <taxon>Ecdysozoa</taxon>
        <taxon>Arthropoda</taxon>
        <taxon>Hexapoda</taxon>
        <taxon>Insecta</taxon>
        <taxon>Pterygota</taxon>
        <taxon>Neoptera</taxon>
        <taxon>Paraneoptera</taxon>
        <taxon>Hemiptera</taxon>
        <taxon>Sternorrhyncha</taxon>
        <taxon>Psylloidea</taxon>
        <taxon>Psyllidae</taxon>
        <taxon>Diaphorininae</taxon>
        <taxon>Diaphorina</taxon>
    </lineage>
</organism>
<name>A0A3Q0J3J5_DIACI</name>
<reference evidence="2" key="1">
    <citation type="submission" date="2025-08" db="UniProtKB">
        <authorList>
            <consortium name="RefSeq"/>
        </authorList>
    </citation>
    <scope>IDENTIFICATION</scope>
</reference>
<accession>A0A3Q0J3J5</accession>
<dbReference type="AlphaFoldDB" id="A0A3Q0J3J5"/>
<dbReference type="KEGG" id="dci:103511811"/>
<keyword evidence="1" id="KW-1185">Reference proteome</keyword>
<dbReference type="Proteomes" id="UP000079169">
    <property type="component" value="Unplaced"/>
</dbReference>
<dbReference type="RefSeq" id="XP_026681260.1">
    <property type="nucleotide sequence ID" value="XM_026825459.1"/>
</dbReference>
<proteinExistence type="predicted"/>
<protein>
    <submittedName>
        <fullName evidence="2">Uncharacterized protein LOC103511811</fullName>
    </submittedName>
</protein>